<comment type="caution">
    <text evidence="1">The sequence shown here is derived from an EMBL/GenBank/DDBJ whole genome shotgun (WGS) entry which is preliminary data.</text>
</comment>
<dbReference type="AlphaFoldDB" id="A0A6H9WMR9"/>
<dbReference type="EMBL" id="WBJY01000001">
    <property type="protein sequence ID" value="KAB1650166.1"/>
    <property type="molecule type" value="Genomic_DNA"/>
</dbReference>
<dbReference type="RefSeq" id="WP_158028750.1">
    <property type="nucleotide sequence ID" value="NZ_BMHG01000001.1"/>
</dbReference>
<organism evidence="1 2">
    <name type="scientific">Pseudoclavibacter endophyticus</name>
    <dbReference type="NCBI Taxonomy" id="1778590"/>
    <lineage>
        <taxon>Bacteria</taxon>
        <taxon>Bacillati</taxon>
        <taxon>Actinomycetota</taxon>
        <taxon>Actinomycetes</taxon>
        <taxon>Micrococcales</taxon>
        <taxon>Microbacteriaceae</taxon>
        <taxon>Pseudoclavibacter</taxon>
    </lineage>
</organism>
<dbReference type="Proteomes" id="UP000431744">
    <property type="component" value="Unassembled WGS sequence"/>
</dbReference>
<reference evidence="1 2" key="1">
    <citation type="submission" date="2019-09" db="EMBL/GenBank/DDBJ databases">
        <title>Phylogeny of genus Pseudoclavibacter and closely related genus.</title>
        <authorList>
            <person name="Li Y."/>
        </authorList>
    </citation>
    <scope>NUCLEOTIDE SEQUENCE [LARGE SCALE GENOMIC DNA]</scope>
    <source>
        <strain evidence="1 2">EGI 60007</strain>
    </source>
</reference>
<protein>
    <submittedName>
        <fullName evidence="1">Uncharacterized protein</fullName>
    </submittedName>
</protein>
<evidence type="ECO:0000313" key="2">
    <source>
        <dbReference type="Proteomes" id="UP000431744"/>
    </source>
</evidence>
<name>A0A6H9WMR9_9MICO</name>
<accession>A0A6H9WMR9</accession>
<sequence length="322" mass="35284">MAGVDGHNARDEEYRRLTVGVRQELLAALPPTSEWDNVSVEWTHVGGTEYVTPINVLGYGRAWSVATPSGLSSRLLALKRFLATPDRGAPVALAVFVSSEGVDAGIDMNFDRRVILDTTGAPAYNRPLGAEEVRPTRDEWVRELELHPRSADRVPDWWRSILAGGDTGTRPQLPDWFGDPMPQSLEEAESSPRVILPKFERLLEREGYADIVDDLVAAIHAEARALPATELDAIFGRNGRAAQTQAQQRLAEAATEAISPRLAERSADEAAGMIRSWHKISRASGPDPDLDTGAQLRVAVAGFAGRIIMRRFGTLPKDWHVA</sequence>
<evidence type="ECO:0000313" key="1">
    <source>
        <dbReference type="EMBL" id="KAB1650166.1"/>
    </source>
</evidence>
<proteinExistence type="predicted"/>
<keyword evidence="2" id="KW-1185">Reference proteome</keyword>
<gene>
    <name evidence="1" type="ORF">F8O04_08190</name>
</gene>
<dbReference type="OrthoDB" id="4745173at2"/>